<comment type="similarity">
    <text evidence="1">Belongs to the CoA-transferase III family.</text>
</comment>
<dbReference type="InterPro" id="IPR003673">
    <property type="entry name" value="CoA-Trfase_fam_III"/>
</dbReference>
<organism evidence="2 3">
    <name type="scientific">Mycosarcoma maydis</name>
    <name type="common">Corn smut fungus</name>
    <name type="synonym">Ustilago maydis</name>
    <dbReference type="NCBI Taxonomy" id="5270"/>
    <lineage>
        <taxon>Eukaryota</taxon>
        <taxon>Fungi</taxon>
        <taxon>Dikarya</taxon>
        <taxon>Basidiomycota</taxon>
        <taxon>Ustilaginomycotina</taxon>
        <taxon>Ustilaginomycetes</taxon>
        <taxon>Ustilaginales</taxon>
        <taxon>Ustilaginaceae</taxon>
        <taxon>Mycosarcoma</taxon>
    </lineage>
</organism>
<gene>
    <name evidence="2" type="ORF">UMAG_11858</name>
</gene>
<dbReference type="OrthoDB" id="2308815at2759"/>
<sequence>MGSSYAVSSLDLVRQLWGQAKLPVCVLENTLRKGNLVLVNDPAEAGQAIRSSFQLTAVAQACCAVTALAEKFRCSLDKIKERDGSREEVDQLVLEKVTVDAKHALAEFKGWAKVHISTDECTAKQEMLRASVSPDSESAREVLGIDEHAVADWDALAGLYRCRPSSSRSVPALVRIHTNFPHHKLGILQLLNLAPSTAVWNDPNIHTVFSRVSSELLQRELDKWDAFEFEAAAQERGMCVTAYRSRSEWETSEMGQALKAWMRDNDGSAFRISSLAPHPSRRRKHDRIDKSLRVIDMSRVIAGPIATRTLAAYGADVLLLSSRDLPNLPLRELETARGKRSAFINLPKLDDGVMQVKEEMKALVEEADVFAQAYRPQGLAERGLGAEAVQKIRPGIVYAELCAFGFTGPWKDKRAYDSLTQTACGINHVEGLSYKLQHGVEREEGAEKVEPRALPVQALDYTAGSLMCFGILACKCRFLMSLIGVNKEAVKEEGEAGWKVQISLASTAEWILGLGQIHGDDAWSKPPETVIPLEDEERLATMTSSYKVRGLPNDAMNGKKPNVGVLAIRHASVPADDGPARTLAAHHGGYKWAVPAHLGVDKLEWL</sequence>
<name>A0A0D1E5D0_MYCMD</name>
<dbReference type="RefSeq" id="XP_011387467.1">
    <property type="nucleotide sequence ID" value="XM_011389165.1"/>
</dbReference>
<dbReference type="STRING" id="237631.A0A0D1E5D0"/>
<evidence type="ECO:0000313" key="2">
    <source>
        <dbReference type="EMBL" id="KIS71209.1"/>
    </source>
</evidence>
<dbReference type="GeneID" id="23567683"/>
<dbReference type="PANTHER" id="PTHR48228">
    <property type="entry name" value="SUCCINYL-COA--D-CITRAMALATE COA-TRANSFERASE"/>
    <property type="match status" value="1"/>
</dbReference>
<reference evidence="2 3" key="1">
    <citation type="journal article" date="2006" name="Nature">
        <title>Insights from the genome of the biotrophic fungal plant pathogen Ustilago maydis.</title>
        <authorList>
            <person name="Kamper J."/>
            <person name="Kahmann R."/>
            <person name="Bolker M."/>
            <person name="Ma L.J."/>
            <person name="Brefort T."/>
            <person name="Saville B.J."/>
            <person name="Banuett F."/>
            <person name="Kronstad J.W."/>
            <person name="Gold S.E."/>
            <person name="Muller O."/>
            <person name="Perlin M.H."/>
            <person name="Wosten H.A."/>
            <person name="de Vries R."/>
            <person name="Ruiz-Herrera J."/>
            <person name="Reynaga-Pena C.G."/>
            <person name="Snetselaar K."/>
            <person name="McCann M."/>
            <person name="Perez-Martin J."/>
            <person name="Feldbrugge M."/>
            <person name="Basse C.W."/>
            <person name="Steinberg G."/>
            <person name="Ibeas J.I."/>
            <person name="Holloman W."/>
            <person name="Guzman P."/>
            <person name="Farman M."/>
            <person name="Stajich J.E."/>
            <person name="Sentandreu R."/>
            <person name="Gonzalez-Prieto J.M."/>
            <person name="Kennell J.C."/>
            <person name="Molina L."/>
            <person name="Schirawski J."/>
            <person name="Mendoza-Mendoza A."/>
            <person name="Greilinger D."/>
            <person name="Munch K."/>
            <person name="Rossel N."/>
            <person name="Scherer M."/>
            <person name="Vranes M."/>
            <person name="Ladendorf O."/>
            <person name="Vincon V."/>
            <person name="Fuchs U."/>
            <person name="Sandrock B."/>
            <person name="Meng S."/>
            <person name="Ho E.C."/>
            <person name="Cahill M.J."/>
            <person name="Boyce K.J."/>
            <person name="Klose J."/>
            <person name="Klosterman S.J."/>
            <person name="Deelstra H.J."/>
            <person name="Ortiz-Castellanos L."/>
            <person name="Li W."/>
            <person name="Sanchez-Alonso P."/>
            <person name="Schreier P.H."/>
            <person name="Hauser-Hahn I."/>
            <person name="Vaupel M."/>
            <person name="Koopmann E."/>
            <person name="Friedrich G."/>
            <person name="Voss H."/>
            <person name="Schluter T."/>
            <person name="Margolis J."/>
            <person name="Platt D."/>
            <person name="Swimmer C."/>
            <person name="Gnirke A."/>
            <person name="Chen F."/>
            <person name="Vysotskaia V."/>
            <person name="Mannhaupt G."/>
            <person name="Guldener U."/>
            <person name="Munsterkotter M."/>
            <person name="Haase D."/>
            <person name="Oesterheld M."/>
            <person name="Mewes H.W."/>
            <person name="Mauceli E.W."/>
            <person name="DeCaprio D."/>
            <person name="Wade C.M."/>
            <person name="Butler J."/>
            <person name="Young S."/>
            <person name="Jaffe D.B."/>
            <person name="Calvo S."/>
            <person name="Nusbaum C."/>
            <person name="Galagan J."/>
            <person name="Birren B.W."/>
        </authorList>
    </citation>
    <scope>NUCLEOTIDE SEQUENCE [LARGE SCALE GENOMIC DNA]</scope>
    <source>
        <strain evidence="3">DSM 14603 / FGSC 9021 / UM521</strain>
    </source>
</reference>
<dbReference type="InterPro" id="IPR023606">
    <property type="entry name" value="CoA-Trfase_III_dom_1_sf"/>
</dbReference>
<dbReference type="InterPro" id="IPR050509">
    <property type="entry name" value="CoA-transferase_III"/>
</dbReference>
<dbReference type="KEGG" id="uma:UMAG_11858"/>
<dbReference type="SUPFAM" id="SSF89796">
    <property type="entry name" value="CoA-transferase family III (CaiB/BaiF)"/>
    <property type="match status" value="2"/>
</dbReference>
<proteinExistence type="inferred from homology"/>
<evidence type="ECO:0000313" key="3">
    <source>
        <dbReference type="Proteomes" id="UP000000561"/>
    </source>
</evidence>
<dbReference type="Gene3D" id="3.40.50.10540">
    <property type="entry name" value="Crotonobetainyl-coa:carnitine coa-transferase, domain 1"/>
    <property type="match status" value="1"/>
</dbReference>
<accession>A0A0D1E5D0</accession>
<protein>
    <submittedName>
        <fullName evidence="2">Uncharacterized protein</fullName>
    </submittedName>
</protein>
<dbReference type="EMBL" id="CM003141">
    <property type="protein sequence ID" value="KIS71209.1"/>
    <property type="molecule type" value="Genomic_DNA"/>
</dbReference>
<dbReference type="Pfam" id="PF02515">
    <property type="entry name" value="CoA_transf_3"/>
    <property type="match status" value="1"/>
</dbReference>
<dbReference type="VEuPathDB" id="FungiDB:UMAG_11858"/>
<dbReference type="PANTHER" id="PTHR48228:SF4">
    <property type="entry name" value="BLR3030 PROTEIN"/>
    <property type="match status" value="1"/>
</dbReference>
<dbReference type="InParanoid" id="A0A0D1E5D0"/>
<dbReference type="Proteomes" id="UP000000561">
    <property type="component" value="Chromosome 2"/>
</dbReference>
<keyword evidence="3" id="KW-1185">Reference proteome</keyword>
<evidence type="ECO:0000256" key="1">
    <source>
        <dbReference type="ARBA" id="ARBA00008383"/>
    </source>
</evidence>
<dbReference type="AlphaFoldDB" id="A0A0D1E5D0"/>
<dbReference type="GO" id="GO:0003824">
    <property type="term" value="F:catalytic activity"/>
    <property type="evidence" value="ECO:0007669"/>
    <property type="project" value="InterPro"/>
</dbReference>